<evidence type="ECO:0000256" key="2">
    <source>
        <dbReference type="ARBA" id="ARBA00022525"/>
    </source>
</evidence>
<dbReference type="SMART" id="SM00020">
    <property type="entry name" value="Tryp_SPc"/>
    <property type="match status" value="2"/>
</dbReference>
<evidence type="ECO:0000256" key="3">
    <source>
        <dbReference type="ARBA" id="ARBA00022588"/>
    </source>
</evidence>
<evidence type="ECO:0000256" key="7">
    <source>
        <dbReference type="ARBA" id="ARBA00023180"/>
    </source>
</evidence>
<evidence type="ECO:0000256" key="5">
    <source>
        <dbReference type="ARBA" id="ARBA00022859"/>
    </source>
</evidence>
<dbReference type="InterPro" id="IPR033116">
    <property type="entry name" value="TRYPSIN_SER"/>
</dbReference>
<evidence type="ECO:0000256" key="10">
    <source>
        <dbReference type="SAM" id="SignalP"/>
    </source>
</evidence>
<evidence type="ECO:0000313" key="12">
    <source>
        <dbReference type="EnsemblMetazoa" id="AMIN015669-PA"/>
    </source>
</evidence>
<keyword evidence="13" id="KW-1185">Reference proteome</keyword>
<evidence type="ECO:0000256" key="6">
    <source>
        <dbReference type="ARBA" id="ARBA00023157"/>
    </source>
</evidence>
<dbReference type="Pfam" id="PF00089">
    <property type="entry name" value="Trypsin"/>
    <property type="match status" value="3"/>
</dbReference>
<keyword evidence="4 10" id="KW-0732">Signal</keyword>
<comment type="subcellular location">
    <subcellularLocation>
        <location evidence="1">Secreted</location>
    </subcellularLocation>
</comment>
<dbReference type="InterPro" id="IPR001314">
    <property type="entry name" value="Peptidase_S1A"/>
</dbReference>
<dbReference type="Gene3D" id="2.40.10.10">
    <property type="entry name" value="Trypsin-like serine proteases"/>
    <property type="match status" value="3"/>
</dbReference>
<dbReference type="InterPro" id="IPR001254">
    <property type="entry name" value="Trypsin_dom"/>
</dbReference>
<dbReference type="InterPro" id="IPR009003">
    <property type="entry name" value="Peptidase_S1_PA"/>
</dbReference>
<dbReference type="GO" id="GO:0004252">
    <property type="term" value="F:serine-type endopeptidase activity"/>
    <property type="evidence" value="ECO:0007669"/>
    <property type="project" value="InterPro"/>
</dbReference>
<dbReference type="PROSITE" id="PS50240">
    <property type="entry name" value="TRYPSIN_DOM"/>
    <property type="match status" value="3"/>
</dbReference>
<feature type="domain" description="Peptidase S1" evidence="11">
    <location>
        <begin position="339"/>
        <end position="600"/>
    </location>
</feature>
<accession>A0A182WR33</accession>
<dbReference type="InterPro" id="IPR043504">
    <property type="entry name" value="Peptidase_S1_PA_chymotrypsin"/>
</dbReference>
<keyword evidence="9" id="KW-0378">Hydrolase</keyword>
<keyword evidence="9" id="KW-0645">Protease</keyword>
<dbReference type="InterPro" id="IPR018114">
    <property type="entry name" value="TRYPSIN_HIS"/>
</dbReference>
<dbReference type="PRINTS" id="PR00722">
    <property type="entry name" value="CHYMOTRYPSIN"/>
</dbReference>
<feature type="chain" id="PRO_5008141734" description="Peptidase S1 domain-containing protein" evidence="10">
    <location>
        <begin position="19"/>
        <end position="928"/>
    </location>
</feature>
<evidence type="ECO:0000256" key="1">
    <source>
        <dbReference type="ARBA" id="ARBA00004613"/>
    </source>
</evidence>
<evidence type="ECO:0000259" key="11">
    <source>
        <dbReference type="PROSITE" id="PS50240"/>
    </source>
</evidence>
<keyword evidence="6" id="KW-1015">Disulfide bond</keyword>
<keyword evidence="3" id="KW-0399">Innate immunity</keyword>
<dbReference type="PANTHER" id="PTHR24260:SF147">
    <property type="entry name" value="EG:BACR7A4.3 PROTEIN-RELATED"/>
    <property type="match status" value="1"/>
</dbReference>
<name>A0A182WR33_9DIPT</name>
<dbReference type="SUPFAM" id="SSF50494">
    <property type="entry name" value="Trypsin-like serine proteases"/>
    <property type="match status" value="3"/>
</dbReference>
<protein>
    <recommendedName>
        <fullName evidence="11">Peptidase S1 domain-containing protein</fullName>
    </recommendedName>
</protein>
<dbReference type="VEuPathDB" id="VectorBase:AMIN015669"/>
<dbReference type="AlphaFoldDB" id="A0A182WR33"/>
<keyword evidence="5" id="KW-0391">Immunity</keyword>
<keyword evidence="7" id="KW-0325">Glycoprotein</keyword>
<dbReference type="PROSITE" id="PS00135">
    <property type="entry name" value="TRYPSIN_SER"/>
    <property type="match status" value="1"/>
</dbReference>
<reference evidence="13" key="1">
    <citation type="submission" date="2013-03" db="EMBL/GenBank/DDBJ databases">
        <title>The Genome Sequence of Anopheles minimus MINIMUS1.</title>
        <authorList>
            <consortium name="The Broad Institute Genomics Platform"/>
            <person name="Neafsey D.E."/>
            <person name="Walton C."/>
            <person name="Walker B."/>
            <person name="Young S.K."/>
            <person name="Zeng Q."/>
            <person name="Gargeya S."/>
            <person name="Fitzgerald M."/>
            <person name="Haas B."/>
            <person name="Abouelleil A."/>
            <person name="Allen A.W."/>
            <person name="Alvarado L."/>
            <person name="Arachchi H.M."/>
            <person name="Berlin A.M."/>
            <person name="Chapman S.B."/>
            <person name="Gainer-Dewar J."/>
            <person name="Goldberg J."/>
            <person name="Griggs A."/>
            <person name="Gujja S."/>
            <person name="Hansen M."/>
            <person name="Howarth C."/>
            <person name="Imamovic A."/>
            <person name="Ireland A."/>
            <person name="Larimer J."/>
            <person name="McCowan C."/>
            <person name="Murphy C."/>
            <person name="Pearson M."/>
            <person name="Poon T.W."/>
            <person name="Priest M."/>
            <person name="Roberts A."/>
            <person name="Saif S."/>
            <person name="Shea T."/>
            <person name="Sisk P."/>
            <person name="Sykes S."/>
            <person name="Wortman J."/>
            <person name="Nusbaum C."/>
            <person name="Birren B."/>
        </authorList>
    </citation>
    <scope>NUCLEOTIDE SEQUENCE [LARGE SCALE GENOMIC DNA]</scope>
    <source>
        <strain evidence="13">MINIMUS1</strain>
    </source>
</reference>
<feature type="domain" description="Peptidase S1" evidence="11">
    <location>
        <begin position="701"/>
        <end position="928"/>
    </location>
</feature>
<sequence length="928" mass="103807">MMRVCVFVLLGLVKLISAILYPIGSGIKEDIPENTFMPNERTTLDDCHLRYYKYGGRGIVGPAFAQPAFLTEFAHIGAIGWTQQDGTIVWACGGSLIWNNFVITAAHCTANDDNIPPDVVRFGDLNIQSADDDTYAQQLAIVNIIRHPKYVFSARYYDIALLQLEHNITVHETVAPACLWLDQEVRFKKLESAGWGQTGFGETQTPILLKVTLKPISNENCTVHYTSATVRGLRNGLESHHICAGDEKMDTCLGDSGGPLHIRLLHNHKVTPFLVGLTSFGRPCGQSHPGVYTRIAPFRSWILETLQSNGAPEVTDSQFEPADCALRYVAIRQLDISKVVANETGVYESFDTQRSYITNEFVEEMVELRWPDSIIPQRSHCMGTIIDHDTVLILGECASHGGLKPSHVVHRLRTGYYHDEVKEEQYAVTVVHVHPNYTESSYYNNIAVLQINGSFNVLPACIWNAMKQPDPEMEISTVGRVDLNVYQYKDRTIHNSSSMRLTPRVFAYDNNNCTVPAQYLAKLDQGLQYQHLCFGNDPFLVPQTCELTSGGPLQRTLSRLQRFFKHVYGISLFGRDCGFGEPGVAVRLHAHMDWLESVLLPNRSFADKSHTKDAVLFINSDLELFDRCDFYDSSVGLCVPVEHCRGVRHRVDRKEGLIFCTNGSVVCCLPENVMDDEERLHGEDQQVEDCENRYEPFRRRNFAGTPEAAAVIPHIVEVLWMDENSEKLLILCLGYLITTGTVITSAACTQIPNHKPIFLKLGSFGSRYEDFAIRAPIDSIIPHPQYDATTGANNLALLKLKQPIQPTAAVFPGCLWRNETHTPLVSTVHSYVKSQLNQELVHPMYGYHCERVLGIKLNEGEYCTVPDGSLSSACPDSGDPIVWSGKGSDAAPVEYLVGIFSNASCQTEDILVNTRISTYIPWILDSLR</sequence>
<dbReference type="GO" id="GO:0005576">
    <property type="term" value="C:extracellular region"/>
    <property type="evidence" value="ECO:0007669"/>
    <property type="project" value="UniProtKB-SubCell"/>
</dbReference>
<feature type="signal peptide" evidence="10">
    <location>
        <begin position="1"/>
        <end position="18"/>
    </location>
</feature>
<proteinExistence type="inferred from homology"/>
<evidence type="ECO:0000256" key="9">
    <source>
        <dbReference type="RuleBase" id="RU363034"/>
    </source>
</evidence>
<organism evidence="12 13">
    <name type="scientific">Anopheles minimus</name>
    <dbReference type="NCBI Taxonomy" id="112268"/>
    <lineage>
        <taxon>Eukaryota</taxon>
        <taxon>Metazoa</taxon>
        <taxon>Ecdysozoa</taxon>
        <taxon>Arthropoda</taxon>
        <taxon>Hexapoda</taxon>
        <taxon>Insecta</taxon>
        <taxon>Pterygota</taxon>
        <taxon>Neoptera</taxon>
        <taxon>Endopterygota</taxon>
        <taxon>Diptera</taxon>
        <taxon>Nematocera</taxon>
        <taxon>Culicoidea</taxon>
        <taxon>Culicidae</taxon>
        <taxon>Anophelinae</taxon>
        <taxon>Anopheles</taxon>
    </lineage>
</organism>
<dbReference type="STRING" id="112268.A0A182WR33"/>
<feature type="domain" description="Peptidase S1" evidence="11">
    <location>
        <begin position="59"/>
        <end position="307"/>
    </location>
</feature>
<dbReference type="CDD" id="cd00190">
    <property type="entry name" value="Tryp_SPc"/>
    <property type="match status" value="1"/>
</dbReference>
<dbReference type="PROSITE" id="PS00134">
    <property type="entry name" value="TRYPSIN_HIS"/>
    <property type="match status" value="1"/>
</dbReference>
<dbReference type="PANTHER" id="PTHR24260">
    <property type="match status" value="1"/>
</dbReference>
<dbReference type="EnsemblMetazoa" id="AMIN015669-RA">
    <property type="protein sequence ID" value="AMIN015669-PA"/>
    <property type="gene ID" value="AMIN015669"/>
</dbReference>
<comment type="similarity">
    <text evidence="8">Belongs to the peptidase S1 family. CLIP subfamily.</text>
</comment>
<keyword evidence="2" id="KW-0964">Secreted</keyword>
<evidence type="ECO:0000256" key="4">
    <source>
        <dbReference type="ARBA" id="ARBA00022729"/>
    </source>
</evidence>
<keyword evidence="9" id="KW-0720">Serine protease</keyword>
<evidence type="ECO:0000256" key="8">
    <source>
        <dbReference type="ARBA" id="ARBA00024195"/>
    </source>
</evidence>
<reference evidence="12" key="2">
    <citation type="submission" date="2020-05" db="UniProtKB">
        <authorList>
            <consortium name="EnsemblMetazoa"/>
        </authorList>
    </citation>
    <scope>IDENTIFICATION</scope>
    <source>
        <strain evidence="12">MINIMUS1</strain>
    </source>
</reference>
<dbReference type="GO" id="GO:0006508">
    <property type="term" value="P:proteolysis"/>
    <property type="evidence" value="ECO:0007669"/>
    <property type="project" value="UniProtKB-KW"/>
</dbReference>
<dbReference type="GO" id="GO:0045087">
    <property type="term" value="P:innate immune response"/>
    <property type="evidence" value="ECO:0007669"/>
    <property type="project" value="UniProtKB-KW"/>
</dbReference>
<evidence type="ECO:0000313" key="13">
    <source>
        <dbReference type="Proteomes" id="UP000075920"/>
    </source>
</evidence>
<dbReference type="InterPro" id="IPR051333">
    <property type="entry name" value="CLIP_Serine_Protease"/>
</dbReference>
<dbReference type="Proteomes" id="UP000075920">
    <property type="component" value="Unassembled WGS sequence"/>
</dbReference>
<dbReference type="FunFam" id="2.40.10.10:FF:000028">
    <property type="entry name" value="Serine protease easter"/>
    <property type="match status" value="1"/>
</dbReference>